<name>A0ABN2NU18_9PSEU</name>
<feature type="binding site" evidence="6">
    <location>
        <position position="218"/>
    </location>
    <ligand>
        <name>NAD(+)</name>
        <dbReference type="ChEBI" id="CHEBI:57540"/>
    </ligand>
</feature>
<dbReference type="Gene3D" id="2.60.200.30">
    <property type="entry name" value="Probable inorganic polyphosphate/atp-NAD kinase, domain 2"/>
    <property type="match status" value="1"/>
</dbReference>
<dbReference type="HAMAP" id="MF_00361">
    <property type="entry name" value="NAD_kinase"/>
    <property type="match status" value="1"/>
</dbReference>
<dbReference type="EC" id="2.7.1.23" evidence="6"/>
<keyword evidence="2 6" id="KW-0418">Kinase</keyword>
<dbReference type="Pfam" id="PF01513">
    <property type="entry name" value="NAD_kinase"/>
    <property type="match status" value="1"/>
</dbReference>
<organism evidence="7 8">
    <name type="scientific">Pseudonocardia ailaonensis</name>
    <dbReference type="NCBI Taxonomy" id="367279"/>
    <lineage>
        <taxon>Bacteria</taxon>
        <taxon>Bacillati</taxon>
        <taxon>Actinomycetota</taxon>
        <taxon>Actinomycetes</taxon>
        <taxon>Pseudonocardiales</taxon>
        <taxon>Pseudonocardiaceae</taxon>
        <taxon>Pseudonocardia</taxon>
    </lineage>
</organism>
<dbReference type="Pfam" id="PF20143">
    <property type="entry name" value="NAD_kinase_C"/>
    <property type="match status" value="1"/>
</dbReference>
<evidence type="ECO:0000256" key="5">
    <source>
        <dbReference type="ARBA" id="ARBA00047925"/>
    </source>
</evidence>
<dbReference type="GO" id="GO:0016301">
    <property type="term" value="F:kinase activity"/>
    <property type="evidence" value="ECO:0007669"/>
    <property type="project" value="UniProtKB-KW"/>
</dbReference>
<evidence type="ECO:0000256" key="6">
    <source>
        <dbReference type="HAMAP-Rule" id="MF_00361"/>
    </source>
</evidence>
<protein>
    <recommendedName>
        <fullName evidence="6">NAD kinase</fullName>
        <ecNumber evidence="6">2.7.1.23</ecNumber>
    </recommendedName>
    <alternativeName>
        <fullName evidence="6">ATP-dependent NAD kinase</fullName>
    </alternativeName>
</protein>
<dbReference type="InterPro" id="IPR016064">
    <property type="entry name" value="NAD/diacylglycerol_kinase_sf"/>
</dbReference>
<dbReference type="InterPro" id="IPR017437">
    <property type="entry name" value="ATP-NAD_kinase_PpnK-typ_C"/>
</dbReference>
<evidence type="ECO:0000313" key="7">
    <source>
        <dbReference type="EMBL" id="GAA1881689.1"/>
    </source>
</evidence>
<comment type="caution">
    <text evidence="7">The sequence shown here is derived from an EMBL/GenBank/DDBJ whole genome shotgun (WGS) entry which is preliminary data.</text>
</comment>
<comment type="function">
    <text evidence="6">Involved in the regulation of the intracellular balance of NAD and NADP, and is a key enzyme in the biosynthesis of NADP. Catalyzes specifically the phosphorylation on 2'-hydroxyl of the adenosine moiety of NAD to yield NADP.</text>
</comment>
<accession>A0ABN2NU18</accession>
<gene>
    <name evidence="6" type="primary">nadK</name>
    <name evidence="7" type="ORF">GCM10009836_73690</name>
</gene>
<feature type="binding site" evidence="6">
    <location>
        <position position="181"/>
    </location>
    <ligand>
        <name>NAD(+)</name>
        <dbReference type="ChEBI" id="CHEBI:57540"/>
    </ligand>
</feature>
<evidence type="ECO:0000256" key="2">
    <source>
        <dbReference type="ARBA" id="ARBA00022777"/>
    </source>
</evidence>
<keyword evidence="4 6" id="KW-0520">NAD</keyword>
<comment type="subcellular location">
    <subcellularLocation>
        <location evidence="6">Cytoplasm</location>
    </subcellularLocation>
</comment>
<sequence length="321" mass="33488">MHGQQCPPRPHGQTGRVHSPRVAMVLHPRNDVTEVARRLVAFADAHHTEVLVRASDAARVPGAVPVSGEDLANEADAVVSLGGDGTMLGALRLVADRPVPVLGVHLGNLGFLVEVAPPELDAALARLVSGDFVEEPHSALRISCGDRTHVAFNDLALARHPGRGTVAARLAVNGVRYGYYHCDALVVATAAGSSAYSYAAGGPILSPSVGGIVVTPSAPMSGISRPIVLGEADTLRLELTERCGTTALEADGIGTGDVGAGAVVDVVVQPGAGRVVRMDPDVHAQRSRVKLSLLDLPLLPEQLRELLPGEVRDRLEARESQ</sequence>
<keyword evidence="6" id="KW-0067">ATP-binding</keyword>
<keyword evidence="1 6" id="KW-0808">Transferase</keyword>
<keyword evidence="3 6" id="KW-0521">NADP</keyword>
<dbReference type="Gene3D" id="3.40.50.10330">
    <property type="entry name" value="Probable inorganic polyphosphate/atp-NAD kinase, domain 1"/>
    <property type="match status" value="1"/>
</dbReference>
<dbReference type="PANTHER" id="PTHR20275:SF0">
    <property type="entry name" value="NAD KINASE"/>
    <property type="match status" value="1"/>
</dbReference>
<feature type="binding site" evidence="6">
    <location>
        <position position="191"/>
    </location>
    <ligand>
        <name>NAD(+)</name>
        <dbReference type="ChEBI" id="CHEBI:57540"/>
    </ligand>
</feature>
<comment type="cofactor">
    <cofactor evidence="6">
        <name>a divalent metal cation</name>
        <dbReference type="ChEBI" id="CHEBI:60240"/>
    </cofactor>
</comment>
<comment type="similarity">
    <text evidence="6">Belongs to the NAD kinase family.</text>
</comment>
<keyword evidence="6" id="KW-0963">Cytoplasm</keyword>
<reference evidence="7 8" key="1">
    <citation type="journal article" date="2019" name="Int. J. Syst. Evol. Microbiol.">
        <title>The Global Catalogue of Microorganisms (GCM) 10K type strain sequencing project: providing services to taxonomists for standard genome sequencing and annotation.</title>
        <authorList>
            <consortium name="The Broad Institute Genomics Platform"/>
            <consortium name="The Broad Institute Genome Sequencing Center for Infectious Disease"/>
            <person name="Wu L."/>
            <person name="Ma J."/>
        </authorList>
    </citation>
    <scope>NUCLEOTIDE SEQUENCE [LARGE SCALE GENOMIC DNA]</scope>
    <source>
        <strain evidence="7 8">JCM 16009</strain>
    </source>
</reference>
<comment type="caution">
    <text evidence="6">Lacks conserved residue(s) required for the propagation of feature annotation.</text>
</comment>
<dbReference type="Proteomes" id="UP001500449">
    <property type="component" value="Unassembled WGS sequence"/>
</dbReference>
<evidence type="ECO:0000256" key="4">
    <source>
        <dbReference type="ARBA" id="ARBA00023027"/>
    </source>
</evidence>
<proteinExistence type="inferred from homology"/>
<feature type="binding site" evidence="6">
    <location>
        <position position="183"/>
    </location>
    <ligand>
        <name>NAD(+)</name>
        <dbReference type="ChEBI" id="CHEBI:57540"/>
    </ligand>
</feature>
<feature type="binding site" evidence="6">
    <location>
        <begin position="153"/>
        <end position="154"/>
    </location>
    <ligand>
        <name>NAD(+)</name>
        <dbReference type="ChEBI" id="CHEBI:57540"/>
    </ligand>
</feature>
<evidence type="ECO:0000256" key="3">
    <source>
        <dbReference type="ARBA" id="ARBA00022857"/>
    </source>
</evidence>
<evidence type="ECO:0000313" key="8">
    <source>
        <dbReference type="Proteomes" id="UP001500449"/>
    </source>
</evidence>
<evidence type="ECO:0000256" key="1">
    <source>
        <dbReference type="ARBA" id="ARBA00022679"/>
    </source>
</evidence>
<comment type="catalytic activity">
    <reaction evidence="5 6">
        <text>NAD(+) + ATP = ADP + NADP(+) + H(+)</text>
        <dbReference type="Rhea" id="RHEA:18629"/>
        <dbReference type="ChEBI" id="CHEBI:15378"/>
        <dbReference type="ChEBI" id="CHEBI:30616"/>
        <dbReference type="ChEBI" id="CHEBI:57540"/>
        <dbReference type="ChEBI" id="CHEBI:58349"/>
        <dbReference type="ChEBI" id="CHEBI:456216"/>
        <dbReference type="EC" id="2.7.1.23"/>
    </reaction>
</comment>
<dbReference type="InterPro" id="IPR017438">
    <property type="entry name" value="ATP-NAD_kinase_N"/>
</dbReference>
<feature type="active site" description="Proton acceptor" evidence="6">
    <location>
        <position position="84"/>
    </location>
</feature>
<dbReference type="InterPro" id="IPR002504">
    <property type="entry name" value="NADK"/>
</dbReference>
<keyword evidence="6" id="KW-0547">Nucleotide-binding</keyword>
<keyword evidence="8" id="KW-1185">Reference proteome</keyword>
<feature type="binding site" evidence="6">
    <location>
        <begin position="84"/>
        <end position="85"/>
    </location>
    <ligand>
        <name>NAD(+)</name>
        <dbReference type="ChEBI" id="CHEBI:57540"/>
    </ligand>
</feature>
<dbReference type="EMBL" id="BAAAQK010000036">
    <property type="protein sequence ID" value="GAA1881689.1"/>
    <property type="molecule type" value="Genomic_DNA"/>
</dbReference>
<dbReference type="PANTHER" id="PTHR20275">
    <property type="entry name" value="NAD KINASE"/>
    <property type="match status" value="1"/>
</dbReference>
<dbReference type="SUPFAM" id="SSF111331">
    <property type="entry name" value="NAD kinase/diacylglycerol kinase-like"/>
    <property type="match status" value="1"/>
</dbReference>